<evidence type="ECO:0000313" key="3">
    <source>
        <dbReference type="Proteomes" id="UP000663942"/>
    </source>
</evidence>
<keyword evidence="1" id="KW-1133">Transmembrane helix</keyword>
<reference evidence="2 3" key="1">
    <citation type="submission" date="2020-09" db="EMBL/GenBank/DDBJ databases">
        <title>Brevundimonas sp. LVF1 isolated from an oligotrophic pond in Goettingen, Germany.</title>
        <authorList>
            <person name="Friedrich I."/>
            <person name="Klassen A."/>
            <person name="Neubauer H."/>
            <person name="Schneider D."/>
            <person name="Hertel R."/>
            <person name="Daniel R."/>
        </authorList>
    </citation>
    <scope>NUCLEOTIDE SEQUENCE [LARGE SCALE GENOMIC DNA]</scope>
    <source>
        <strain evidence="2 3">LVF1</strain>
    </source>
</reference>
<feature type="transmembrane region" description="Helical" evidence="1">
    <location>
        <begin position="58"/>
        <end position="86"/>
    </location>
</feature>
<feature type="transmembrane region" description="Helical" evidence="1">
    <location>
        <begin position="12"/>
        <end position="35"/>
    </location>
</feature>
<name>A0ABX7SLC4_9CAUL</name>
<dbReference type="Proteomes" id="UP000663942">
    <property type="component" value="Chromosome"/>
</dbReference>
<gene>
    <name evidence="2" type="ORF">IFE19_14235</name>
</gene>
<keyword evidence="3" id="KW-1185">Reference proteome</keyword>
<proteinExistence type="predicted"/>
<organism evidence="2 3">
    <name type="scientific">Brevundimonas pondensis</name>
    <dbReference type="NCBI Taxonomy" id="2774189"/>
    <lineage>
        <taxon>Bacteria</taxon>
        <taxon>Pseudomonadati</taxon>
        <taxon>Pseudomonadota</taxon>
        <taxon>Alphaproteobacteria</taxon>
        <taxon>Caulobacterales</taxon>
        <taxon>Caulobacteraceae</taxon>
        <taxon>Brevundimonas</taxon>
    </lineage>
</organism>
<dbReference type="EMBL" id="CP062006">
    <property type="protein sequence ID" value="QTC87243.1"/>
    <property type="molecule type" value="Genomic_DNA"/>
</dbReference>
<keyword evidence="1" id="KW-0472">Membrane</keyword>
<evidence type="ECO:0000313" key="2">
    <source>
        <dbReference type="EMBL" id="QTC87243.1"/>
    </source>
</evidence>
<protein>
    <recommendedName>
        <fullName evidence="4">DUF2542 family protein</fullName>
    </recommendedName>
</protein>
<keyword evidence="1" id="KW-0812">Transmembrane</keyword>
<evidence type="ECO:0000256" key="1">
    <source>
        <dbReference type="SAM" id="Phobius"/>
    </source>
</evidence>
<sequence>MAEAGQKSGLWSWFQFILAAAFVGWCSLEGGRFLWRSWQTGIMLHGKGPDVALSDKPLVFWTLSGFYGASILLGGGFAVFCLLIAFREVIGKGAR</sequence>
<accession>A0ABX7SLC4</accession>
<evidence type="ECO:0008006" key="4">
    <source>
        <dbReference type="Google" id="ProtNLM"/>
    </source>
</evidence>
<dbReference type="RefSeq" id="WP_207823350.1">
    <property type="nucleotide sequence ID" value="NZ_CP062006.1"/>
</dbReference>